<protein>
    <submittedName>
        <fullName evidence="3">ATP-dependent DNA ligase</fullName>
    </submittedName>
</protein>
<reference evidence="3 4" key="1">
    <citation type="submission" date="2018-07" db="EMBL/GenBank/DDBJ databases">
        <title>Microbacterium endoborsara sp. nov., a novel actinobacterium isolated from Borszczowia aralocaspica.</title>
        <authorList>
            <person name="An D."/>
        </authorList>
    </citation>
    <scope>NUCLEOTIDE SEQUENCE [LARGE SCALE GENOMIC DNA]</scope>
    <source>
        <strain evidence="3 4">C1.15228</strain>
    </source>
</reference>
<dbReference type="RefSeq" id="WP_114118368.1">
    <property type="nucleotide sequence ID" value="NZ_BMHU01000002.1"/>
</dbReference>
<feature type="domain" description="DUF7882" evidence="2">
    <location>
        <begin position="1"/>
        <end position="96"/>
    </location>
</feature>
<sequence length="113" mass="12393">MGKFIYSDTVKVEIEDRALAHLHVVIGTKLRRGEPFYFSWRDDGSLGDGRTSVWLHQSLPLVFKFYGSRRPALNPAWIDALAYTANSSGGLHLVPEPTTPPGGATGDASLPRL</sequence>
<accession>A0A367XZN3</accession>
<dbReference type="EMBL" id="QORO01000003">
    <property type="protein sequence ID" value="RCK58730.1"/>
    <property type="molecule type" value="Genomic_DNA"/>
</dbReference>
<comment type="caution">
    <text evidence="3">The sequence shown here is derived from an EMBL/GenBank/DDBJ whole genome shotgun (WGS) entry which is preliminary data.</text>
</comment>
<dbReference type="OrthoDB" id="5123855at2"/>
<keyword evidence="3" id="KW-0436">Ligase</keyword>
<evidence type="ECO:0000313" key="3">
    <source>
        <dbReference type="EMBL" id="RCK58730.1"/>
    </source>
</evidence>
<name>A0A367XZN3_9MICO</name>
<dbReference type="GO" id="GO:0016874">
    <property type="term" value="F:ligase activity"/>
    <property type="evidence" value="ECO:0007669"/>
    <property type="project" value="UniProtKB-KW"/>
</dbReference>
<organism evidence="3 4">
    <name type="scientific">Microbacterium sorbitolivorans</name>
    <dbReference type="NCBI Taxonomy" id="1867410"/>
    <lineage>
        <taxon>Bacteria</taxon>
        <taxon>Bacillati</taxon>
        <taxon>Actinomycetota</taxon>
        <taxon>Actinomycetes</taxon>
        <taxon>Micrococcales</taxon>
        <taxon>Microbacteriaceae</taxon>
        <taxon>Microbacterium</taxon>
    </lineage>
</organism>
<proteinExistence type="predicted"/>
<evidence type="ECO:0000313" key="4">
    <source>
        <dbReference type="Proteomes" id="UP000253508"/>
    </source>
</evidence>
<evidence type="ECO:0000259" key="2">
    <source>
        <dbReference type="Pfam" id="PF25355"/>
    </source>
</evidence>
<gene>
    <name evidence="3" type="ORF">DTO57_10495</name>
</gene>
<dbReference type="Pfam" id="PF25355">
    <property type="entry name" value="DUF7882"/>
    <property type="match status" value="1"/>
</dbReference>
<keyword evidence="4" id="KW-1185">Reference proteome</keyword>
<evidence type="ECO:0000256" key="1">
    <source>
        <dbReference type="SAM" id="MobiDB-lite"/>
    </source>
</evidence>
<feature type="region of interest" description="Disordered" evidence="1">
    <location>
        <begin position="92"/>
        <end position="113"/>
    </location>
</feature>
<dbReference type="Proteomes" id="UP000253508">
    <property type="component" value="Unassembled WGS sequence"/>
</dbReference>
<dbReference type="InterPro" id="IPR057204">
    <property type="entry name" value="DUF7882"/>
</dbReference>
<dbReference type="AlphaFoldDB" id="A0A367XZN3"/>